<feature type="domain" description="Thioredoxin" evidence="11">
    <location>
        <begin position="462"/>
        <end position="587"/>
    </location>
</feature>
<feature type="transmembrane region" description="Helical" evidence="9">
    <location>
        <begin position="177"/>
        <end position="207"/>
    </location>
</feature>
<keyword evidence="13" id="KW-1185">Reference proteome</keyword>
<keyword evidence="4 9" id="KW-0812">Transmembrane</keyword>
<dbReference type="InterPro" id="IPR036929">
    <property type="entry name" value="DsbDN_sf"/>
</dbReference>
<proteinExistence type="predicted"/>
<dbReference type="EMBL" id="JAVRQI010000018">
    <property type="protein sequence ID" value="MDT1064152.1"/>
    <property type="molecule type" value="Genomic_DNA"/>
</dbReference>
<evidence type="ECO:0000259" key="11">
    <source>
        <dbReference type="PROSITE" id="PS51352"/>
    </source>
</evidence>
<feature type="transmembrane region" description="Helical" evidence="9">
    <location>
        <begin position="219"/>
        <end position="242"/>
    </location>
</feature>
<feature type="transmembrane region" description="Helical" evidence="9">
    <location>
        <begin position="332"/>
        <end position="353"/>
    </location>
</feature>
<evidence type="ECO:0000256" key="5">
    <source>
        <dbReference type="ARBA" id="ARBA00022748"/>
    </source>
</evidence>
<dbReference type="InterPro" id="IPR012336">
    <property type="entry name" value="Thioredoxin-like_fold"/>
</dbReference>
<dbReference type="InterPro" id="IPR017937">
    <property type="entry name" value="Thioredoxin_CS"/>
</dbReference>
<feature type="transmembrane region" description="Helical" evidence="9">
    <location>
        <begin position="254"/>
        <end position="275"/>
    </location>
</feature>
<keyword evidence="10" id="KW-0732">Signal</keyword>
<dbReference type="Gene3D" id="2.60.40.1250">
    <property type="entry name" value="Thiol:disulfide interchange protein DsbD, N-terminal domain"/>
    <property type="match status" value="1"/>
</dbReference>
<dbReference type="Proteomes" id="UP001251085">
    <property type="component" value="Unassembled WGS sequence"/>
</dbReference>
<dbReference type="InterPro" id="IPR028250">
    <property type="entry name" value="DsbDN"/>
</dbReference>
<keyword evidence="3" id="KW-1003">Cell membrane</keyword>
<dbReference type="Pfam" id="PF13098">
    <property type="entry name" value="Thioredoxin_2"/>
    <property type="match status" value="1"/>
</dbReference>
<evidence type="ECO:0000256" key="8">
    <source>
        <dbReference type="ARBA" id="ARBA00023284"/>
    </source>
</evidence>
<keyword evidence="8" id="KW-0676">Redox-active center</keyword>
<dbReference type="PROSITE" id="PS51352">
    <property type="entry name" value="THIOREDOXIN_2"/>
    <property type="match status" value="1"/>
</dbReference>
<organism evidence="12 13">
    <name type="scientific">Paracoccus broussonetiae</name>
    <dbReference type="NCBI Taxonomy" id="3075834"/>
    <lineage>
        <taxon>Bacteria</taxon>
        <taxon>Pseudomonadati</taxon>
        <taxon>Pseudomonadota</taxon>
        <taxon>Alphaproteobacteria</taxon>
        <taxon>Rhodobacterales</taxon>
        <taxon>Paracoccaceae</taxon>
        <taxon>Paracoccus</taxon>
    </lineage>
</organism>
<evidence type="ECO:0000256" key="2">
    <source>
        <dbReference type="ARBA" id="ARBA00004651"/>
    </source>
</evidence>
<sequence length="589" mass="60827">MTKLFFRIAFLAIHFALVGPLGLASAQEFSFSDRGSRPMDPRDAFRIELRLVRDGRAEIDWQIAPGYYLYRDQIAASDADGRALTVETPAGVIKEDPNFGTVEVYYDAASAVLPQAGGRVQVTWQGCQEDGICYAPVTSDLDLPVLTQPPPDIAEPLQLSAQDGLVSGLAQRGGTALVLLAFFGFGLALALTPCVFPMIPILAAMLARQGEALTPARGALLSGTYVLAMAAAFGAMGAVAGWSGQNLQMVLQSAWAIGAVALLFVVLALSSFGLFQMQLPAAMTARLSGGTGRRGSVAGAATLGFTSALIVGPCVTAPLAGALLYIAQTGDAALGAVALIALGLGQGAPLFVAGTFGARILPRAGAWMQHARQFFGVVFLAMAIWLAGRLLPGPLVLLLWAVLLVGCGVFLGALDRAPPATNARQLGRAAGVVALMGGAVMGIGAALGATEPLRPLSPLVATSARADAPALAFDAILDADQLQRKLGGADQPSLIYVTADWCVACKGIERSVLPDPGVAKALQGMRLLKADVSDGDDQRQALMRKLGAAGPPTMIFLDANGREPEGSRLVGSVNAAQLVHAANRAKVGG</sequence>
<comment type="subcellular location">
    <subcellularLocation>
        <location evidence="2">Cell membrane</location>
        <topology evidence="2">Multi-pass membrane protein</topology>
    </subcellularLocation>
</comment>
<evidence type="ECO:0000256" key="9">
    <source>
        <dbReference type="SAM" id="Phobius"/>
    </source>
</evidence>
<feature type="transmembrane region" description="Helical" evidence="9">
    <location>
        <begin position="397"/>
        <end position="414"/>
    </location>
</feature>
<dbReference type="SUPFAM" id="SSF52833">
    <property type="entry name" value="Thioredoxin-like"/>
    <property type="match status" value="1"/>
</dbReference>
<dbReference type="Pfam" id="PF02683">
    <property type="entry name" value="DsbD_TM"/>
    <property type="match status" value="1"/>
</dbReference>
<evidence type="ECO:0000256" key="6">
    <source>
        <dbReference type="ARBA" id="ARBA00022989"/>
    </source>
</evidence>
<comment type="function">
    <text evidence="1">May be required for disulfide bond formation in some proteins.</text>
</comment>
<keyword evidence="7 9" id="KW-0472">Membrane</keyword>
<reference evidence="13" key="1">
    <citation type="submission" date="2023-07" db="EMBL/GenBank/DDBJ databases">
        <title>Characterization of two Paracoccaceae strains isolated from Phycosphere and proposal of Xinfangfangia lacusdiani sp. nov.</title>
        <authorList>
            <person name="Deng Y."/>
            <person name="Zhang Y.Q."/>
        </authorList>
    </citation>
    <scope>NUCLEOTIDE SEQUENCE [LARGE SCALE GENOMIC DNA]</scope>
    <source>
        <strain evidence="13">CPCC 101403</strain>
    </source>
</reference>
<evidence type="ECO:0000313" key="12">
    <source>
        <dbReference type="EMBL" id="MDT1064152.1"/>
    </source>
</evidence>
<dbReference type="GO" id="GO:0047134">
    <property type="term" value="F:protein-disulfide reductase [NAD(P)H] activity"/>
    <property type="evidence" value="ECO:0007669"/>
    <property type="project" value="UniProtKB-EC"/>
</dbReference>
<dbReference type="EC" id="1.8.1.8" evidence="12"/>
<name>A0ABU3EIS3_9RHOB</name>
<feature type="transmembrane region" description="Helical" evidence="9">
    <location>
        <begin position="296"/>
        <end position="326"/>
    </location>
</feature>
<keyword evidence="6 9" id="KW-1133">Transmembrane helix</keyword>
<evidence type="ECO:0000256" key="7">
    <source>
        <dbReference type="ARBA" id="ARBA00023136"/>
    </source>
</evidence>
<dbReference type="PANTHER" id="PTHR32234">
    <property type="entry name" value="THIOL:DISULFIDE INTERCHANGE PROTEIN DSBD"/>
    <property type="match status" value="1"/>
</dbReference>
<dbReference type="Gene3D" id="3.40.30.10">
    <property type="entry name" value="Glutaredoxin"/>
    <property type="match status" value="1"/>
</dbReference>
<feature type="transmembrane region" description="Helical" evidence="9">
    <location>
        <begin position="374"/>
        <end position="391"/>
    </location>
</feature>
<evidence type="ECO:0000256" key="10">
    <source>
        <dbReference type="SAM" id="SignalP"/>
    </source>
</evidence>
<dbReference type="NCBIfam" id="NF001419">
    <property type="entry name" value="PRK00293.1"/>
    <property type="match status" value="1"/>
</dbReference>
<protein>
    <submittedName>
        <fullName evidence="12">Protein-disulfide reductase DsbD</fullName>
        <ecNumber evidence="12">1.8.1.8</ecNumber>
    </submittedName>
</protein>
<dbReference type="SUPFAM" id="SSF74863">
    <property type="entry name" value="Thiol:disulfide interchange protein DsbD, N-terminal domain (DsbD-alpha)"/>
    <property type="match status" value="1"/>
</dbReference>
<feature type="chain" id="PRO_5046432727" evidence="10">
    <location>
        <begin position="27"/>
        <end position="589"/>
    </location>
</feature>
<evidence type="ECO:0000256" key="4">
    <source>
        <dbReference type="ARBA" id="ARBA00022692"/>
    </source>
</evidence>
<feature type="transmembrane region" description="Helical" evidence="9">
    <location>
        <begin position="426"/>
        <end position="449"/>
    </location>
</feature>
<gene>
    <name evidence="12" type="primary">dsbD</name>
    <name evidence="12" type="ORF">RM190_19980</name>
</gene>
<evidence type="ECO:0000256" key="1">
    <source>
        <dbReference type="ARBA" id="ARBA00003565"/>
    </source>
</evidence>
<dbReference type="Pfam" id="PF11412">
    <property type="entry name" value="DsbD_N"/>
    <property type="match status" value="1"/>
</dbReference>
<evidence type="ECO:0000313" key="13">
    <source>
        <dbReference type="Proteomes" id="UP001251085"/>
    </source>
</evidence>
<dbReference type="RefSeq" id="WP_311761240.1">
    <property type="nucleotide sequence ID" value="NZ_JAVRQI010000018.1"/>
</dbReference>
<keyword evidence="5" id="KW-0201">Cytochrome c-type biogenesis</keyword>
<keyword evidence="12" id="KW-0560">Oxidoreductase</keyword>
<dbReference type="InterPro" id="IPR003834">
    <property type="entry name" value="Cyt_c_assmbl_TM_dom"/>
</dbReference>
<comment type="caution">
    <text evidence="12">The sequence shown here is derived from an EMBL/GenBank/DDBJ whole genome shotgun (WGS) entry which is preliminary data.</text>
</comment>
<evidence type="ECO:0000256" key="3">
    <source>
        <dbReference type="ARBA" id="ARBA00022475"/>
    </source>
</evidence>
<dbReference type="PROSITE" id="PS00194">
    <property type="entry name" value="THIOREDOXIN_1"/>
    <property type="match status" value="1"/>
</dbReference>
<dbReference type="InterPro" id="IPR036249">
    <property type="entry name" value="Thioredoxin-like_sf"/>
</dbReference>
<dbReference type="PANTHER" id="PTHR32234:SF0">
    <property type="entry name" value="THIOL:DISULFIDE INTERCHANGE PROTEIN DSBD"/>
    <property type="match status" value="1"/>
</dbReference>
<accession>A0ABU3EIS3</accession>
<dbReference type="InterPro" id="IPR013766">
    <property type="entry name" value="Thioredoxin_domain"/>
</dbReference>
<feature type="signal peptide" evidence="10">
    <location>
        <begin position="1"/>
        <end position="26"/>
    </location>
</feature>